<sequence>MISLIIRWKNSSYKKKARQRYKRIEITANQLKNHQIMRTNKYRRYYVSRLLIIASLLSGADAVSQELSISGNVVTADDGQPLPGVNVLVKGTANGTQTDFDGNFTLNNVVTNATLIFSYIGFETREIPVNNRSTVNVTMAMSNQALDEVVVIGYGEQQKKTLTGSVSQVEGEEIAKAPVSTMSEALVGKLSGVATRQGDGRPGNGTALQIRNMGSPLYVIDGVPQGAGQFNNLNPGDIENISILKDASAAIYGVRASNGVVLVTTKSGKKNQKNQINIHSYYGWQSLTRFPQPASAADYVRASAEADINQNGASNWIPEEVALWQEGTEKGYRGFDWSSYIRENVPQKFIQASTSGGFEKISYYFSLSRIDQDAVFDGYNFNRTNLQSNVSADITDRLKVGIRINGKIEAREFPGVIGGDKYWQPLWGTFRNLPTERPYANDNHDYPNTTTTITTNNATFDHAGYEESKWRSLQTNLDMVYDLPIKGLKLTALYSHFFNNQLQDKFEYSFDTYTYNEAEDIYEITGGKENRYRSRRNRHITNNVLRIILNYDRSFGEHSLAVMIGGEGEDRLDKDFEIIAAPATNHIDLIRESNELQNVHDNIFESARTGFFGRINYNYKEKYLLELAARYDGAWRFPPDDRWGFFPSVSLGWTITEEPFLRNSKITDVLNNFKLRASYGIMGDEEVGVGAFAYMTGYDYGAGNAVLDGELVTGIVPRGMPVRTLSWIESSIANVGFDFRMWNGKLSGDMDAFYRKRTGLPGSRYDVLIPTETALNLPPENLGADAIMGVEGSLLHRNTIGNLTYSVGANFTLARRRNLYTYKPRFGNSWDHYRNSNEGRWAAIQWGQHVVGQFQSQEQIAGYPVDIDGKNNTTVLPGDFIYEDVNNDGVINNLDERPVGYGGEQLPYLTYGLNAEAAYKGFDFSVAFAGGSMQSRGRGAETKVPFMGNGNSPEHLFNDRWHREDVFDPESAWVSGTYPALRRSQNAHNNTPSDFWFRNVTYLRLRNIQLGYTLPKSILKKLNIPQIRLYVNGLNLYSFDNLKDIGLDPESNRPNGLDYPPMKVVNVGANITL</sequence>
<dbReference type="InterPro" id="IPR008969">
    <property type="entry name" value="CarboxyPept-like_regulatory"/>
</dbReference>
<keyword evidence="2" id="KW-0998">Cell outer membrane</keyword>
<keyword evidence="2" id="KW-0813">Transport</keyword>
<evidence type="ECO:0000259" key="3">
    <source>
        <dbReference type="Pfam" id="PF07715"/>
    </source>
</evidence>
<comment type="caution">
    <text evidence="4">The sequence shown here is derived from an EMBL/GenBank/DDBJ whole genome shotgun (WGS) entry which is preliminary data.</text>
</comment>
<dbReference type="AlphaFoldDB" id="A0A3N0EV14"/>
<proteinExistence type="inferred from homology"/>
<dbReference type="SUPFAM" id="SSF49464">
    <property type="entry name" value="Carboxypeptidase regulatory domain-like"/>
    <property type="match status" value="1"/>
</dbReference>
<dbReference type="NCBIfam" id="TIGR04057">
    <property type="entry name" value="SusC_RagA_signa"/>
    <property type="match status" value="1"/>
</dbReference>
<evidence type="ECO:0000313" key="4">
    <source>
        <dbReference type="EMBL" id="RNL91765.1"/>
    </source>
</evidence>
<dbReference type="EMBL" id="RJTM01000024">
    <property type="protein sequence ID" value="RNL91765.1"/>
    <property type="molecule type" value="Genomic_DNA"/>
</dbReference>
<evidence type="ECO:0000256" key="1">
    <source>
        <dbReference type="ARBA" id="ARBA00022729"/>
    </source>
</evidence>
<keyword evidence="5" id="KW-1185">Reference proteome</keyword>
<keyword evidence="2" id="KW-0812">Transmembrane</keyword>
<keyword evidence="2" id="KW-0472">Membrane</keyword>
<dbReference type="InterPro" id="IPR023997">
    <property type="entry name" value="TonB-dep_OMP_SusC/RagA_CS"/>
</dbReference>
<feature type="domain" description="TonB-dependent receptor plug" evidence="3">
    <location>
        <begin position="159"/>
        <end position="260"/>
    </location>
</feature>
<dbReference type="NCBIfam" id="TIGR04056">
    <property type="entry name" value="OMP_RagA_SusC"/>
    <property type="match status" value="1"/>
</dbReference>
<dbReference type="PROSITE" id="PS52016">
    <property type="entry name" value="TONB_DEPENDENT_REC_3"/>
    <property type="match status" value="1"/>
</dbReference>
<name>A0A3N0EV14_SINP1</name>
<evidence type="ECO:0000313" key="5">
    <source>
        <dbReference type="Proteomes" id="UP000267469"/>
    </source>
</evidence>
<dbReference type="Pfam" id="PF07715">
    <property type="entry name" value="Plug"/>
    <property type="match status" value="1"/>
</dbReference>
<reference evidence="4 5" key="1">
    <citation type="submission" date="2018-10" db="EMBL/GenBank/DDBJ databases">
        <title>Sinomicrobium pectinilyticum sp. nov., a pectinase-producing bacterium isolated from alkaline and saline soil, and emended description of the genus Sinomicrobium.</title>
        <authorList>
            <person name="Cheng B."/>
            <person name="Li C."/>
            <person name="Lai Q."/>
            <person name="Du M."/>
            <person name="Shao Z."/>
            <person name="Xu P."/>
            <person name="Yang C."/>
        </authorList>
    </citation>
    <scope>NUCLEOTIDE SEQUENCE [LARGE SCALE GENOMIC DNA]</scope>
    <source>
        <strain evidence="4 5">5DNS001</strain>
    </source>
</reference>
<accession>A0A3N0EV14</accession>
<dbReference type="Proteomes" id="UP000267469">
    <property type="component" value="Unassembled WGS sequence"/>
</dbReference>
<protein>
    <submittedName>
        <fullName evidence="4">TonB-dependent receptor</fullName>
    </submittedName>
</protein>
<dbReference type="GO" id="GO:0009279">
    <property type="term" value="C:cell outer membrane"/>
    <property type="evidence" value="ECO:0007669"/>
    <property type="project" value="UniProtKB-SubCell"/>
</dbReference>
<dbReference type="PANTHER" id="PTHR30069:SF29">
    <property type="entry name" value="HEMOGLOBIN AND HEMOGLOBIN-HAPTOGLOBIN-BINDING PROTEIN 1-RELATED"/>
    <property type="match status" value="1"/>
</dbReference>
<dbReference type="Pfam" id="PF13715">
    <property type="entry name" value="CarbopepD_reg_2"/>
    <property type="match status" value="1"/>
</dbReference>
<dbReference type="InterPro" id="IPR039426">
    <property type="entry name" value="TonB-dep_rcpt-like"/>
</dbReference>
<gene>
    <name evidence="4" type="ORF">ED312_03955</name>
</gene>
<dbReference type="GO" id="GO:0015344">
    <property type="term" value="F:siderophore uptake transmembrane transporter activity"/>
    <property type="evidence" value="ECO:0007669"/>
    <property type="project" value="TreeGrafter"/>
</dbReference>
<dbReference type="Gene3D" id="2.170.130.10">
    <property type="entry name" value="TonB-dependent receptor, plug domain"/>
    <property type="match status" value="1"/>
</dbReference>
<comment type="similarity">
    <text evidence="2">Belongs to the TonB-dependent receptor family.</text>
</comment>
<evidence type="ECO:0000256" key="2">
    <source>
        <dbReference type="PROSITE-ProRule" id="PRU01360"/>
    </source>
</evidence>
<dbReference type="GO" id="GO:0044718">
    <property type="term" value="P:siderophore transmembrane transport"/>
    <property type="evidence" value="ECO:0007669"/>
    <property type="project" value="TreeGrafter"/>
</dbReference>
<keyword evidence="1" id="KW-0732">Signal</keyword>
<dbReference type="InterPro" id="IPR037066">
    <property type="entry name" value="Plug_dom_sf"/>
</dbReference>
<dbReference type="OrthoDB" id="9768177at2"/>
<keyword evidence="2" id="KW-1134">Transmembrane beta strand</keyword>
<keyword evidence="4" id="KW-0675">Receptor</keyword>
<dbReference type="InterPro" id="IPR023996">
    <property type="entry name" value="TonB-dep_OMP_SusC/RagA"/>
</dbReference>
<dbReference type="InterPro" id="IPR012910">
    <property type="entry name" value="Plug_dom"/>
</dbReference>
<organism evidence="4 5">
    <name type="scientific">Sinomicrobium pectinilyticum</name>
    <dbReference type="NCBI Taxonomy" id="1084421"/>
    <lineage>
        <taxon>Bacteria</taxon>
        <taxon>Pseudomonadati</taxon>
        <taxon>Bacteroidota</taxon>
        <taxon>Flavobacteriia</taxon>
        <taxon>Flavobacteriales</taxon>
        <taxon>Flavobacteriaceae</taxon>
        <taxon>Sinomicrobium</taxon>
    </lineage>
</organism>
<comment type="subcellular location">
    <subcellularLocation>
        <location evidence="2">Cell outer membrane</location>
        <topology evidence="2">Multi-pass membrane protein</topology>
    </subcellularLocation>
</comment>
<dbReference type="FunFam" id="2.60.40.1120:FF:000003">
    <property type="entry name" value="Outer membrane protein Omp121"/>
    <property type="match status" value="1"/>
</dbReference>
<dbReference type="PANTHER" id="PTHR30069">
    <property type="entry name" value="TONB-DEPENDENT OUTER MEMBRANE RECEPTOR"/>
    <property type="match status" value="1"/>
</dbReference>
<dbReference type="SUPFAM" id="SSF56935">
    <property type="entry name" value="Porins"/>
    <property type="match status" value="1"/>
</dbReference>
<dbReference type="Gene3D" id="2.60.40.1120">
    <property type="entry name" value="Carboxypeptidase-like, regulatory domain"/>
    <property type="match status" value="1"/>
</dbReference>